<dbReference type="PANTHER" id="PTHR12616">
    <property type="entry name" value="VACUOLAR PROTEIN SORTING VPS41"/>
    <property type="match status" value="1"/>
</dbReference>
<name>A0A0U1LRB1_TALIS</name>
<feature type="domain" description="Vps41 beta-propeller" evidence="5">
    <location>
        <begin position="192"/>
        <end position="323"/>
    </location>
</feature>
<keyword evidence="1" id="KW-0813">Transport</keyword>
<dbReference type="GO" id="GO:0009267">
    <property type="term" value="P:cellular response to starvation"/>
    <property type="evidence" value="ECO:0007669"/>
    <property type="project" value="TreeGrafter"/>
</dbReference>
<feature type="region of interest" description="Disordered" evidence="4">
    <location>
        <begin position="1141"/>
        <end position="1170"/>
    </location>
</feature>
<dbReference type="PROSITE" id="PS50236">
    <property type="entry name" value="CHCR"/>
    <property type="match status" value="1"/>
</dbReference>
<feature type="domain" description="Vps41 beta-propeller" evidence="5">
    <location>
        <begin position="391"/>
        <end position="514"/>
    </location>
</feature>
<dbReference type="Gene3D" id="1.25.40.10">
    <property type="entry name" value="Tetratricopeptide repeat domain"/>
    <property type="match status" value="1"/>
</dbReference>
<keyword evidence="2" id="KW-0653">Protein transport</keyword>
<feature type="region of interest" description="Disordered" evidence="4">
    <location>
        <begin position="1"/>
        <end position="72"/>
    </location>
</feature>
<dbReference type="InterPro" id="IPR011990">
    <property type="entry name" value="TPR-like_helical_dom_sf"/>
</dbReference>
<feature type="compositionally biased region" description="Acidic residues" evidence="4">
    <location>
        <begin position="53"/>
        <end position="71"/>
    </location>
</feature>
<dbReference type="Proteomes" id="UP000054383">
    <property type="component" value="Unassembled WGS sequence"/>
</dbReference>
<dbReference type="SUPFAM" id="SSF50978">
    <property type="entry name" value="WD40 repeat-like"/>
    <property type="match status" value="1"/>
</dbReference>
<feature type="compositionally biased region" description="Acidic residues" evidence="4">
    <location>
        <begin position="1240"/>
        <end position="1250"/>
    </location>
</feature>
<evidence type="ECO:0000256" key="1">
    <source>
        <dbReference type="ARBA" id="ARBA00022448"/>
    </source>
</evidence>
<reference evidence="6 7" key="1">
    <citation type="submission" date="2015-04" db="EMBL/GenBank/DDBJ databases">
        <authorList>
            <person name="Syromyatnikov M.Y."/>
            <person name="Popov V.N."/>
        </authorList>
    </citation>
    <scope>NUCLEOTIDE SEQUENCE [LARGE SCALE GENOMIC DNA]</scope>
    <source>
        <strain evidence="6">WF-38-12</strain>
    </source>
</reference>
<keyword evidence="7" id="KW-1185">Reference proteome</keyword>
<dbReference type="OMA" id="CYIRLQD"/>
<proteinExistence type="predicted"/>
<feature type="compositionally biased region" description="Low complexity" evidence="4">
    <location>
        <begin position="1"/>
        <end position="17"/>
    </location>
</feature>
<dbReference type="PANTHER" id="PTHR12616:SF1">
    <property type="entry name" value="VACUOLAR PROTEIN SORTING-ASSOCIATED PROTEIN 41 HOMOLOG"/>
    <property type="match status" value="1"/>
</dbReference>
<evidence type="ECO:0000313" key="6">
    <source>
        <dbReference type="EMBL" id="CRG85944.1"/>
    </source>
</evidence>
<gene>
    <name evidence="6" type="ORF">PISL3812_02947</name>
</gene>
<feature type="region of interest" description="Disordered" evidence="4">
    <location>
        <begin position="1212"/>
        <end position="1257"/>
    </location>
</feature>
<evidence type="ECO:0000256" key="4">
    <source>
        <dbReference type="SAM" id="MobiDB-lite"/>
    </source>
</evidence>
<dbReference type="OrthoDB" id="244107at2759"/>
<dbReference type="Pfam" id="PF23556">
    <property type="entry name" value="TPR_Vps41"/>
    <property type="match status" value="2"/>
</dbReference>
<organism evidence="6 7">
    <name type="scientific">Talaromyces islandicus</name>
    <name type="common">Penicillium islandicum</name>
    <dbReference type="NCBI Taxonomy" id="28573"/>
    <lineage>
        <taxon>Eukaryota</taxon>
        <taxon>Fungi</taxon>
        <taxon>Dikarya</taxon>
        <taxon>Ascomycota</taxon>
        <taxon>Pezizomycotina</taxon>
        <taxon>Eurotiomycetes</taxon>
        <taxon>Eurotiomycetidae</taxon>
        <taxon>Eurotiales</taxon>
        <taxon>Trichocomaceae</taxon>
        <taxon>Talaromyces</taxon>
        <taxon>Talaromyces sect. Islandici</taxon>
    </lineage>
</organism>
<dbReference type="GO" id="GO:0034058">
    <property type="term" value="P:endosomal vesicle fusion"/>
    <property type="evidence" value="ECO:0007669"/>
    <property type="project" value="TreeGrafter"/>
</dbReference>
<dbReference type="STRING" id="28573.A0A0U1LRB1"/>
<dbReference type="InterPro" id="IPR045111">
    <property type="entry name" value="Vps41/Vps8"/>
</dbReference>
<dbReference type="GO" id="GO:0030897">
    <property type="term" value="C:HOPS complex"/>
    <property type="evidence" value="ECO:0007669"/>
    <property type="project" value="TreeGrafter"/>
</dbReference>
<evidence type="ECO:0000313" key="7">
    <source>
        <dbReference type="Proteomes" id="UP000054383"/>
    </source>
</evidence>
<feature type="compositionally biased region" description="Basic and acidic residues" evidence="4">
    <location>
        <begin position="1149"/>
        <end position="1159"/>
    </location>
</feature>
<dbReference type="GO" id="GO:0005770">
    <property type="term" value="C:late endosome"/>
    <property type="evidence" value="ECO:0007669"/>
    <property type="project" value="TreeGrafter"/>
</dbReference>
<dbReference type="GO" id="GO:0006623">
    <property type="term" value="P:protein targeting to vacuole"/>
    <property type="evidence" value="ECO:0007669"/>
    <property type="project" value="InterPro"/>
</dbReference>
<dbReference type="InterPro" id="IPR000547">
    <property type="entry name" value="Clathrin_H-chain/VPS_repeat"/>
</dbReference>
<dbReference type="CDD" id="cd16448">
    <property type="entry name" value="RING-H2"/>
    <property type="match status" value="1"/>
</dbReference>
<feature type="region of interest" description="Disordered" evidence="4">
    <location>
        <begin position="133"/>
        <end position="191"/>
    </location>
</feature>
<dbReference type="InterPro" id="IPR036322">
    <property type="entry name" value="WD40_repeat_dom_sf"/>
</dbReference>
<evidence type="ECO:0000256" key="3">
    <source>
        <dbReference type="PROSITE-ProRule" id="PRU01006"/>
    </source>
</evidence>
<feature type="repeat" description="CHCR" evidence="3">
    <location>
        <begin position="889"/>
        <end position="1062"/>
    </location>
</feature>
<feature type="compositionally biased region" description="Basic and acidic residues" evidence="4">
    <location>
        <begin position="37"/>
        <end position="52"/>
    </location>
</feature>
<dbReference type="Pfam" id="PF23411">
    <property type="entry name" value="Beta-prop_Vps41"/>
    <property type="match status" value="2"/>
</dbReference>
<protein>
    <submittedName>
        <fullName evidence="6">Vacuolar protein sorting-associated protein 41 homolog</fullName>
    </submittedName>
</protein>
<dbReference type="InterPro" id="IPR015943">
    <property type="entry name" value="WD40/YVTN_repeat-like_dom_sf"/>
</dbReference>
<dbReference type="GO" id="GO:0016236">
    <property type="term" value="P:macroautophagy"/>
    <property type="evidence" value="ECO:0007669"/>
    <property type="project" value="TreeGrafter"/>
</dbReference>
<evidence type="ECO:0000256" key="2">
    <source>
        <dbReference type="ARBA" id="ARBA00022927"/>
    </source>
</evidence>
<evidence type="ECO:0000259" key="5">
    <source>
        <dbReference type="Pfam" id="PF23411"/>
    </source>
</evidence>
<dbReference type="InterPro" id="IPR057780">
    <property type="entry name" value="Beta-prop_Vps41"/>
</dbReference>
<feature type="compositionally biased region" description="Polar residues" evidence="4">
    <location>
        <begin position="18"/>
        <end position="28"/>
    </location>
</feature>
<sequence>MESVDAAAAASDGPGPSQSCNPGPSSLRTGDLPPIKHRGDERNQTGHDAGEDHESEEEEDDEDEEEDEDEEPRLKYAYLTKHIPNLYRGGDATSTFLVGGDKMIVGTHNGNIHVLSLPTFKAIRVYTAHSASITSTSTSPFPPPLPSLRPNSAARPTEDDVYPSVKSPNSSQRAKGKSKDSSQPTLPPTPSNSIYIATSSIDGNVCVYSLLDPKDVLLRNFGRPVQAVALSPEYKHDRAYLSGGRAGQLILTIGGRQGATENSTTLGGAAAAASGWLGSLGLGSSSGKDTILHSGEGTINTIKWSLSGKYVVWVNEEGIKIMRSNLHLDPTDAEYAWTRIRHIDRPNRPQWEEMASVWKAHAEWVDEKALEASENGESGQANPADTHNQAQEVEKLIVGWGGTIWVINVYPDRISPASSRVGDRKLGDAEVGTILRTDCIISGIAMYSQNLLLVLAYLEGEKDDSEGHPQSSRRQKAAEPELRLIDIETQEEVSADTLSVQRYETLSSSDYHMSILLPPRIPTAAVQRGALGALGTGLLDATLYPARLFTSNASIRSAGSNGDKGSDRVASSFISNPVSTSSTMPKELQTVAATKGIKIFVHSPFDCVAAAPTDLSDHLSWLESHEKYEEAWNLVDEHPEAANPVSEGHSDVYARSQTSLAEFFADDTASVTTAGQPTNTIAEKEKRRIGELWLEQIIQSGEWERAGKICTKVLNTSTRWEVWIEKFIEARKFDEITSYIPVDIVPPLSADIFDVILKHYISHDKQRFEQLLDLWPPGLFDISSIISAIESSLKSEDVKADSDDWRILMDRLAKLFLADGRNREALQCYIRLQDAEAALSLIREFRLAHAISDDVLKFILIRVSKQQVEKASIPELETGTAESIKILVREAYNGIVHPETVVSQLQTPTGRLYLFLYLRALWKGEDHPSKTEKTRFRGRGRHAREAAEKLAADEGRALVEPFGDIALDLFADYDRPLLMEFLQTSTSYSFDEACNICEMRRYTSELVYLLSKTGQTKRALNLILSDLNDVSQAIEFAKAQDDFDLWEDLLNYSMDKPAFIHALLTEAGTSIDPIKLVKRIPSGLEIEGLRDGLTRLLRDHDVQATISQGAAKVLQSEVAIGMDALRRGQRRGIKFDVFALPDSVSPAPEDGKEKEKKQEGPNADDEGLEQATARKVTPGLCGGCLKPFHENEKEILVGFACGHIFHLSHVQEPQHAHNSNTDNNNDEDEDEASTTSSETVQEDQVQEDDSSYYTMSRSVGPKVTAARLIRDRVGDGCRICALGREVEKASAGGI</sequence>
<accession>A0A0U1LRB1</accession>
<dbReference type="EMBL" id="CVMT01000002">
    <property type="protein sequence ID" value="CRG85944.1"/>
    <property type="molecule type" value="Genomic_DNA"/>
</dbReference>
<dbReference type="Gene3D" id="2.130.10.10">
    <property type="entry name" value="YVTN repeat-like/Quinoprotein amine dehydrogenase"/>
    <property type="match status" value="1"/>
</dbReference>